<dbReference type="RefSeq" id="XP_064076020.1">
    <property type="nucleotide sequence ID" value="XM_064219950.1"/>
</dbReference>
<proteinExistence type="predicted"/>
<feature type="signal peptide" evidence="2">
    <location>
        <begin position="1"/>
        <end position="21"/>
    </location>
</feature>
<dbReference type="GeneID" id="113391752"/>
<name>A0ABM4AXJ5_VANTA</name>
<feature type="compositionally biased region" description="Polar residues" evidence="1">
    <location>
        <begin position="693"/>
        <end position="730"/>
    </location>
</feature>
<keyword evidence="3" id="KW-1185">Reference proteome</keyword>
<protein>
    <submittedName>
        <fullName evidence="4">Extracellular matrix-binding protein ebh-like</fullName>
    </submittedName>
</protein>
<sequence length="824" mass="95239">MFKSIIISIVLNLSNFILTSSNLVKPMLERNNVVNKGLWVRNKADIKNPGDFIFRANSLDADSVLQNNFEGFGENNVQNSPFVASYFERNKRSPIIETKQQSKENSVRCKNKTQCLNKDQQIASIVKSKFISTLKPGSVFNEYPQAVADLINDNEKYDVDNLKQNHIENNKDIKNINKDTKATSNDLIKSNKDNAIKLKTGFTEANELLNTTSFKIRDINGTVVIPRRYKHSNEAEFTEYIDLKVSNNTVTDKKNTIRDVYDTDEIIWQNSGPIPDTNAYKTLPKLKGNSQNKPITERDLIKVITMLTKTFKKIMKQHNDIKKIHNRLYNLNDDFVNNVQVITKKFEDFNSKYFQIMKANQELKEMEIKLNEKEHYFLTKDKEISKNLIEFESQQKKFLAQQRQFYDAQKLILSQNEKIQLKQNDIAKTQSDIANRQKNFARILKKAKQIYAKNKNVAKEKFNTGIPRPKPNYLKEKAKTFQPVYTTRTTTESVKINLFSIPTASGIENQDKLLLDEKDHHAIDDLIYKYYFNNTFIDEIMKKKILSTFLAAPENIDNVKKNKRNEMKLNTTLLLPVNNTKKYIKYNRERRWIKHSKKNILKQDKTTVTPVANIKENIINIGHTLPPLSRVNLKKTKTQVSDPYLTMTLNFCKEIGQNTNLKALDWCVEKTLRKLQVMDFKPASIMPPLKQSKGPQKQNISQNITSEKPFTLKTSTTAGPHPSKSTTTEPLPTIFFPDNEELEDKLKEYELKPDTEGNVYYDGSLHSSDLGRIVKVDSEGFSDVMPGLESDSRVQVDPLAFDLQAQRRAEVRKINERILKMRFG</sequence>
<keyword evidence="2" id="KW-0732">Signal</keyword>
<feature type="region of interest" description="Disordered" evidence="1">
    <location>
        <begin position="686"/>
        <end position="735"/>
    </location>
</feature>
<accession>A0ABM4AXJ5</accession>
<organism evidence="3 4">
    <name type="scientific">Vanessa tameamea</name>
    <name type="common">Kamehameha butterfly</name>
    <dbReference type="NCBI Taxonomy" id="334116"/>
    <lineage>
        <taxon>Eukaryota</taxon>
        <taxon>Metazoa</taxon>
        <taxon>Ecdysozoa</taxon>
        <taxon>Arthropoda</taxon>
        <taxon>Hexapoda</taxon>
        <taxon>Insecta</taxon>
        <taxon>Pterygota</taxon>
        <taxon>Neoptera</taxon>
        <taxon>Endopterygota</taxon>
        <taxon>Lepidoptera</taxon>
        <taxon>Glossata</taxon>
        <taxon>Ditrysia</taxon>
        <taxon>Papilionoidea</taxon>
        <taxon>Nymphalidae</taxon>
        <taxon>Nymphalinae</taxon>
        <taxon>Vanessa</taxon>
    </lineage>
</organism>
<gene>
    <name evidence="4" type="primary">LOC113391752</name>
</gene>
<evidence type="ECO:0000256" key="1">
    <source>
        <dbReference type="SAM" id="MobiDB-lite"/>
    </source>
</evidence>
<evidence type="ECO:0000256" key="2">
    <source>
        <dbReference type="SAM" id="SignalP"/>
    </source>
</evidence>
<feature type="chain" id="PRO_5046024608" evidence="2">
    <location>
        <begin position="22"/>
        <end position="824"/>
    </location>
</feature>
<evidence type="ECO:0000313" key="3">
    <source>
        <dbReference type="Proteomes" id="UP001652626"/>
    </source>
</evidence>
<evidence type="ECO:0000313" key="4">
    <source>
        <dbReference type="RefSeq" id="XP_064076020.1"/>
    </source>
</evidence>
<reference evidence="4" key="1">
    <citation type="submission" date="2025-08" db="UniProtKB">
        <authorList>
            <consortium name="RefSeq"/>
        </authorList>
    </citation>
    <scope>IDENTIFICATION</scope>
    <source>
        <tissue evidence="4">Whole body</tissue>
    </source>
</reference>
<dbReference type="Proteomes" id="UP001652626">
    <property type="component" value="Chromosome 30"/>
</dbReference>